<accession>A0A9J6BDB8</accession>
<reference evidence="3" key="1">
    <citation type="submission" date="2021-03" db="EMBL/GenBank/DDBJ databases">
        <title>Chromosome level genome of the anhydrobiotic midge Polypedilum vanderplanki.</title>
        <authorList>
            <person name="Yoshida Y."/>
            <person name="Kikawada T."/>
            <person name="Gusev O."/>
        </authorList>
    </citation>
    <scope>NUCLEOTIDE SEQUENCE</scope>
    <source>
        <strain evidence="3">NIAS01</strain>
        <tissue evidence="3">Whole body or cell culture</tissue>
    </source>
</reference>
<dbReference type="PANTHER" id="PTHR24413">
    <property type="entry name" value="SPECKLE-TYPE POZ PROTEIN"/>
    <property type="match status" value="1"/>
</dbReference>
<evidence type="ECO:0000256" key="1">
    <source>
        <dbReference type="SAM" id="Coils"/>
    </source>
</evidence>
<gene>
    <name evidence="3" type="ORF">PVAND_015521</name>
</gene>
<keyword evidence="4" id="KW-1185">Reference proteome</keyword>
<dbReference type="InterPro" id="IPR000210">
    <property type="entry name" value="BTB/POZ_dom"/>
</dbReference>
<sequence>MNSAHCYYCGIEVELPEQYQQYYNENNQLTEELKTVKKELQQLKDENPIFNDIKKILSDPDFKDFTINVGQSSFKVHKTLFAARSATLAEIFKNNPDAQELNLKDIPESIFKAVHDFVYNNQLPEDENSFIEIFAAAARLKIEDLIKRTSAEILTKIDVKNAFEILVLSNKFDHEQMRQKSFKIIQRKIFPNRKLDAELAKQPEKLKKLIEMKTKLDKEQKELNEKFQNLWKEIEDDKKE</sequence>
<organism evidence="3 4">
    <name type="scientific">Polypedilum vanderplanki</name>
    <name type="common">Sleeping chironomid midge</name>
    <dbReference type="NCBI Taxonomy" id="319348"/>
    <lineage>
        <taxon>Eukaryota</taxon>
        <taxon>Metazoa</taxon>
        <taxon>Ecdysozoa</taxon>
        <taxon>Arthropoda</taxon>
        <taxon>Hexapoda</taxon>
        <taxon>Insecta</taxon>
        <taxon>Pterygota</taxon>
        <taxon>Neoptera</taxon>
        <taxon>Endopterygota</taxon>
        <taxon>Diptera</taxon>
        <taxon>Nematocera</taxon>
        <taxon>Chironomoidea</taxon>
        <taxon>Chironomidae</taxon>
        <taxon>Chironominae</taxon>
        <taxon>Polypedilum</taxon>
        <taxon>Polypedilum</taxon>
    </lineage>
</organism>
<dbReference type="PROSITE" id="PS50097">
    <property type="entry name" value="BTB"/>
    <property type="match status" value="1"/>
</dbReference>
<dbReference type="CDD" id="cd18186">
    <property type="entry name" value="BTB_POZ_ZBTB_KLHL-like"/>
    <property type="match status" value="1"/>
</dbReference>
<dbReference type="OrthoDB" id="684045at2759"/>
<name>A0A9J6BDB8_POLVA</name>
<dbReference type="Gene3D" id="3.30.710.10">
    <property type="entry name" value="Potassium Channel Kv1.1, Chain A"/>
    <property type="match status" value="1"/>
</dbReference>
<dbReference type="InterPro" id="IPR011333">
    <property type="entry name" value="SKP1/BTB/POZ_sf"/>
</dbReference>
<proteinExistence type="predicted"/>
<evidence type="ECO:0000313" key="4">
    <source>
        <dbReference type="Proteomes" id="UP001107558"/>
    </source>
</evidence>
<dbReference type="Proteomes" id="UP001107558">
    <property type="component" value="Chromosome 4"/>
</dbReference>
<keyword evidence="1" id="KW-0175">Coiled coil</keyword>
<evidence type="ECO:0000313" key="3">
    <source>
        <dbReference type="EMBL" id="KAG5667542.1"/>
    </source>
</evidence>
<dbReference type="EMBL" id="JADBJN010000004">
    <property type="protein sequence ID" value="KAG5667542.1"/>
    <property type="molecule type" value="Genomic_DNA"/>
</dbReference>
<feature type="domain" description="BTB" evidence="2">
    <location>
        <begin position="63"/>
        <end position="127"/>
    </location>
</feature>
<comment type="caution">
    <text evidence="3">The sequence shown here is derived from an EMBL/GenBank/DDBJ whole genome shotgun (WGS) entry which is preliminary data.</text>
</comment>
<feature type="coiled-coil region" evidence="1">
    <location>
        <begin position="19"/>
        <end position="46"/>
    </location>
</feature>
<protein>
    <recommendedName>
        <fullName evidence="2">BTB domain-containing protein</fullName>
    </recommendedName>
</protein>
<evidence type="ECO:0000259" key="2">
    <source>
        <dbReference type="PROSITE" id="PS50097"/>
    </source>
</evidence>
<dbReference type="AlphaFoldDB" id="A0A9J6BDB8"/>
<dbReference type="SMART" id="SM00225">
    <property type="entry name" value="BTB"/>
    <property type="match status" value="1"/>
</dbReference>
<dbReference type="Pfam" id="PF00651">
    <property type="entry name" value="BTB"/>
    <property type="match status" value="1"/>
</dbReference>
<dbReference type="SUPFAM" id="SSF54695">
    <property type="entry name" value="POZ domain"/>
    <property type="match status" value="1"/>
</dbReference>